<gene>
    <name evidence="2" type="ORF">ACFSUE_20520</name>
</gene>
<proteinExistence type="predicted"/>
<sequence>MHREVFKSVLLGVLVLASVAMTFNILFYKSDFQNYNPNSTKQVAIAKEQKIPEVIRPNLMLERNKNGAFGQNGNRQIQKVYTLLRQCVFSEQSSSNSDKDDSENTHYELVFPAPLTFDALSKVFQFDNSKSLSTNHMLVDRIDVFSSSNGRNVTAIFSSQNERNKFYTTVDHLNINSLKALYGDADLRPYERLTLKGKIVYLPQEKTKVDSEVSYYERLSLEKFIPILFTDPDNVFAAKGKTEYTDSERQMERTNNIIQFVNPGITSTSEQKQDPILGSFDWVNSVKLWTDDYIYQGISLKNYRGDGTVSFRMTIGDYMVFNTETYPNWYLSMIELTWRSGELSNYKGTLFDLNPVDSQGSMTLDSGKEILDQLSQANVHVKSIEDLAIGYELKNPASGSDQSIVATPDWFYKIGGRWYSASDALMPAHGINGKEDPS</sequence>
<dbReference type="RefSeq" id="WP_253061679.1">
    <property type="nucleotide sequence ID" value="NZ_JAMXWM010000010.1"/>
</dbReference>
<comment type="caution">
    <text evidence="2">The sequence shown here is derived from an EMBL/GenBank/DDBJ whole genome shotgun (WGS) entry which is preliminary data.</text>
</comment>
<organism evidence="2 3">
    <name type="scientific">Sporolactobacillus shoreicorticis</name>
    <dbReference type="NCBI Taxonomy" id="1923877"/>
    <lineage>
        <taxon>Bacteria</taxon>
        <taxon>Bacillati</taxon>
        <taxon>Bacillota</taxon>
        <taxon>Bacilli</taxon>
        <taxon>Bacillales</taxon>
        <taxon>Sporolactobacillaceae</taxon>
        <taxon>Sporolactobacillus</taxon>
    </lineage>
</organism>
<dbReference type="InterPro" id="IPR042274">
    <property type="entry name" value="YycH/YycI_2"/>
</dbReference>
<evidence type="ECO:0000313" key="2">
    <source>
        <dbReference type="EMBL" id="MFD2695996.1"/>
    </source>
</evidence>
<dbReference type="Pfam" id="PF07435">
    <property type="entry name" value="YycH"/>
    <property type="match status" value="1"/>
</dbReference>
<evidence type="ECO:0000259" key="1">
    <source>
        <dbReference type="Pfam" id="PF07435"/>
    </source>
</evidence>
<evidence type="ECO:0000313" key="3">
    <source>
        <dbReference type="Proteomes" id="UP001597399"/>
    </source>
</evidence>
<name>A0ABW5S860_9BACL</name>
<protein>
    <submittedName>
        <fullName evidence="2">YycH family regulatory protein</fullName>
    </submittedName>
</protein>
<dbReference type="CDD" id="cd15787">
    <property type="entry name" value="YycH_N"/>
    <property type="match status" value="1"/>
</dbReference>
<keyword evidence="3" id="KW-1185">Reference proteome</keyword>
<feature type="domain" description="Regulatory protein YycH" evidence="1">
    <location>
        <begin position="4"/>
        <end position="420"/>
    </location>
</feature>
<dbReference type="InterPro" id="IPR009996">
    <property type="entry name" value="YycH"/>
</dbReference>
<dbReference type="Gene3D" id="3.10.450.310">
    <property type="match status" value="1"/>
</dbReference>
<dbReference type="Gene3D" id="3.30.310.160">
    <property type="entry name" value="YycH protein, domain 2"/>
    <property type="match status" value="1"/>
</dbReference>
<accession>A0ABW5S860</accession>
<reference evidence="3" key="1">
    <citation type="journal article" date="2019" name="Int. J. Syst. Evol. Microbiol.">
        <title>The Global Catalogue of Microorganisms (GCM) 10K type strain sequencing project: providing services to taxonomists for standard genome sequencing and annotation.</title>
        <authorList>
            <consortium name="The Broad Institute Genomics Platform"/>
            <consortium name="The Broad Institute Genome Sequencing Center for Infectious Disease"/>
            <person name="Wu L."/>
            <person name="Ma J."/>
        </authorList>
    </citation>
    <scope>NUCLEOTIDE SEQUENCE [LARGE SCALE GENOMIC DNA]</scope>
    <source>
        <strain evidence="3">TISTR 2466</strain>
    </source>
</reference>
<dbReference type="Proteomes" id="UP001597399">
    <property type="component" value="Unassembled WGS sequence"/>
</dbReference>
<dbReference type="EMBL" id="JBHUMQ010000057">
    <property type="protein sequence ID" value="MFD2695996.1"/>
    <property type="molecule type" value="Genomic_DNA"/>
</dbReference>